<dbReference type="FunFam" id="3.40.50.720:FF:000084">
    <property type="entry name" value="Short-chain dehydrogenase reductase"/>
    <property type="match status" value="1"/>
</dbReference>
<dbReference type="Gene3D" id="3.40.50.720">
    <property type="entry name" value="NAD(P)-binding Rossmann-like Domain"/>
    <property type="match status" value="1"/>
</dbReference>
<evidence type="ECO:0000256" key="3">
    <source>
        <dbReference type="RuleBase" id="RU000363"/>
    </source>
</evidence>
<sequence>MTLAGKRALVTGGGTGAGAAMTRALACAGAQVVICGRRPAPLDQLASECDAIAAVPCDVTDEAAVAALFADHGPFDIVVANAGISGAAPIGKTEADEIERMLSVNVMGSFFTMREAARSMTHGGRIVAVASTAALKGYAYASAYAASKHAVLGLVRSIALELAGKGITVNALCPGFMDTDMTEQSIANIAGKTGRSAEDARKALAASNPMNTLIDPKSVAQALLWLCDPASNTVTGQAIALSGGEI</sequence>
<dbReference type="InterPro" id="IPR020904">
    <property type="entry name" value="Sc_DH/Rdtase_CS"/>
</dbReference>
<proteinExistence type="inferred from homology"/>
<dbReference type="AlphaFoldDB" id="A0A916Z284"/>
<dbReference type="InterPro" id="IPR057326">
    <property type="entry name" value="KR_dom"/>
</dbReference>
<dbReference type="SMART" id="SM00822">
    <property type="entry name" value="PKS_KR"/>
    <property type="match status" value="1"/>
</dbReference>
<keyword evidence="2" id="KW-0560">Oxidoreductase</keyword>
<evidence type="ECO:0000259" key="4">
    <source>
        <dbReference type="SMART" id="SM00822"/>
    </source>
</evidence>
<dbReference type="Pfam" id="PF00106">
    <property type="entry name" value="adh_short"/>
    <property type="match status" value="1"/>
</dbReference>
<evidence type="ECO:0000313" key="5">
    <source>
        <dbReference type="EMBL" id="GGD72571.1"/>
    </source>
</evidence>
<organism evidence="5 6">
    <name type="scientific">Croceicoccus mobilis</name>
    <dbReference type="NCBI Taxonomy" id="1703339"/>
    <lineage>
        <taxon>Bacteria</taxon>
        <taxon>Pseudomonadati</taxon>
        <taxon>Pseudomonadota</taxon>
        <taxon>Alphaproteobacteria</taxon>
        <taxon>Sphingomonadales</taxon>
        <taxon>Erythrobacteraceae</taxon>
        <taxon>Croceicoccus</taxon>
    </lineage>
</organism>
<dbReference type="PANTHER" id="PTHR42760">
    <property type="entry name" value="SHORT-CHAIN DEHYDROGENASES/REDUCTASES FAMILY MEMBER"/>
    <property type="match status" value="1"/>
</dbReference>
<dbReference type="InterPro" id="IPR002347">
    <property type="entry name" value="SDR_fam"/>
</dbReference>
<reference evidence="5" key="2">
    <citation type="submission" date="2020-09" db="EMBL/GenBank/DDBJ databases">
        <authorList>
            <person name="Sun Q."/>
            <person name="Zhou Y."/>
        </authorList>
    </citation>
    <scope>NUCLEOTIDE SEQUENCE</scope>
    <source>
        <strain evidence="5">CGMCC 1.15360</strain>
    </source>
</reference>
<dbReference type="EMBL" id="BMIP01000004">
    <property type="protein sequence ID" value="GGD72571.1"/>
    <property type="molecule type" value="Genomic_DNA"/>
</dbReference>
<dbReference type="PRINTS" id="PR00081">
    <property type="entry name" value="GDHRDH"/>
</dbReference>
<dbReference type="InterPro" id="IPR036291">
    <property type="entry name" value="NAD(P)-bd_dom_sf"/>
</dbReference>
<dbReference type="PROSITE" id="PS00061">
    <property type="entry name" value="ADH_SHORT"/>
    <property type="match status" value="1"/>
</dbReference>
<evidence type="ECO:0000256" key="2">
    <source>
        <dbReference type="ARBA" id="ARBA00023002"/>
    </source>
</evidence>
<dbReference type="Proteomes" id="UP000612349">
    <property type="component" value="Unassembled WGS sequence"/>
</dbReference>
<dbReference type="SUPFAM" id="SSF51735">
    <property type="entry name" value="NAD(P)-binding Rossmann-fold domains"/>
    <property type="match status" value="1"/>
</dbReference>
<name>A0A916Z284_9SPHN</name>
<dbReference type="PRINTS" id="PR00080">
    <property type="entry name" value="SDRFAMILY"/>
</dbReference>
<feature type="domain" description="Ketoreductase" evidence="4">
    <location>
        <begin position="6"/>
        <end position="166"/>
    </location>
</feature>
<evidence type="ECO:0000256" key="1">
    <source>
        <dbReference type="ARBA" id="ARBA00006484"/>
    </source>
</evidence>
<dbReference type="OrthoDB" id="7500984at2"/>
<dbReference type="GO" id="GO:0048038">
    <property type="term" value="F:quinone binding"/>
    <property type="evidence" value="ECO:0007669"/>
    <property type="project" value="TreeGrafter"/>
</dbReference>
<gene>
    <name evidence="5" type="ORF">GCM10010990_22710</name>
</gene>
<keyword evidence="6" id="KW-1185">Reference proteome</keyword>
<dbReference type="GO" id="GO:0006633">
    <property type="term" value="P:fatty acid biosynthetic process"/>
    <property type="evidence" value="ECO:0007669"/>
    <property type="project" value="TreeGrafter"/>
</dbReference>
<dbReference type="GO" id="GO:0016616">
    <property type="term" value="F:oxidoreductase activity, acting on the CH-OH group of donors, NAD or NADP as acceptor"/>
    <property type="evidence" value="ECO:0007669"/>
    <property type="project" value="TreeGrafter"/>
</dbReference>
<comment type="caution">
    <text evidence="5">The sequence shown here is derived from an EMBL/GenBank/DDBJ whole genome shotgun (WGS) entry which is preliminary data.</text>
</comment>
<dbReference type="CDD" id="cd05233">
    <property type="entry name" value="SDR_c"/>
    <property type="match status" value="1"/>
</dbReference>
<comment type="similarity">
    <text evidence="1 3">Belongs to the short-chain dehydrogenases/reductases (SDR) family.</text>
</comment>
<dbReference type="PANTHER" id="PTHR42760:SF133">
    <property type="entry name" value="3-OXOACYL-[ACYL-CARRIER-PROTEIN] REDUCTASE"/>
    <property type="match status" value="1"/>
</dbReference>
<dbReference type="RefSeq" id="WP_066774610.1">
    <property type="nucleotide sequence ID" value="NZ_BMIP01000004.1"/>
</dbReference>
<protein>
    <submittedName>
        <fullName evidence="5">3-hydroxyacyl-CoA dehydrogenase</fullName>
    </submittedName>
</protein>
<accession>A0A916Z284</accession>
<reference evidence="5" key="1">
    <citation type="journal article" date="2014" name="Int. J. Syst. Evol. Microbiol.">
        <title>Complete genome sequence of Corynebacterium casei LMG S-19264T (=DSM 44701T), isolated from a smear-ripened cheese.</title>
        <authorList>
            <consortium name="US DOE Joint Genome Institute (JGI-PGF)"/>
            <person name="Walter F."/>
            <person name="Albersmeier A."/>
            <person name="Kalinowski J."/>
            <person name="Ruckert C."/>
        </authorList>
    </citation>
    <scope>NUCLEOTIDE SEQUENCE</scope>
    <source>
        <strain evidence="5">CGMCC 1.15360</strain>
    </source>
</reference>
<evidence type="ECO:0000313" key="6">
    <source>
        <dbReference type="Proteomes" id="UP000612349"/>
    </source>
</evidence>